<dbReference type="EMBL" id="JAQFWP010000015">
    <property type="protein sequence ID" value="MDA2805001.1"/>
    <property type="molecule type" value="Genomic_DNA"/>
</dbReference>
<keyword evidence="3" id="KW-1185">Reference proteome</keyword>
<dbReference type="PANTHER" id="PTHR35525:SF3">
    <property type="entry name" value="BLL6575 PROTEIN"/>
    <property type="match status" value="1"/>
</dbReference>
<dbReference type="RefSeq" id="WP_270677646.1">
    <property type="nucleotide sequence ID" value="NZ_JAQFWP010000015.1"/>
</dbReference>
<proteinExistence type="predicted"/>
<evidence type="ECO:0000259" key="1">
    <source>
        <dbReference type="Pfam" id="PF11706"/>
    </source>
</evidence>
<dbReference type="Pfam" id="PF11706">
    <property type="entry name" value="zf-CGNR"/>
    <property type="match status" value="1"/>
</dbReference>
<evidence type="ECO:0000313" key="2">
    <source>
        <dbReference type="EMBL" id="MDA2805001.1"/>
    </source>
</evidence>
<feature type="domain" description="Zinc finger CGNR" evidence="1">
    <location>
        <begin position="143"/>
        <end position="181"/>
    </location>
</feature>
<sequence>MTYPVTGLLAGPWVRAVALRTAALANVLLPDPPPPARVEDVLRAHGESGPFDLTTADVRAMAAAARKLRDAATAPHTAAAARRVNALLTGVRPPRLSDHRGATHWHLHLDASDDGPVDEWLLSSGAMALAVLLADQQRVPGGVCAAPGCDRLFLDPGTGGRRRYCSARCGTRTRVAAHRRRARGPGGGPR</sequence>
<name>A0ABT4TJZ0_9ACTN</name>
<dbReference type="Proteomes" id="UP001165685">
    <property type="component" value="Unassembled WGS sequence"/>
</dbReference>
<dbReference type="PANTHER" id="PTHR35525">
    <property type="entry name" value="BLL6575 PROTEIN"/>
    <property type="match status" value="1"/>
</dbReference>
<dbReference type="InterPro" id="IPR023286">
    <property type="entry name" value="ABATE_dom_sf"/>
</dbReference>
<dbReference type="InterPro" id="IPR021005">
    <property type="entry name" value="Znf_CGNR"/>
</dbReference>
<reference evidence="2" key="1">
    <citation type="submission" date="2023-01" db="EMBL/GenBank/DDBJ databases">
        <title>Draft genome sequence of Nocardiopsis sp. LSu2-4 isolated from halophytes.</title>
        <authorList>
            <person name="Duangmal K."/>
            <person name="Chantavorakit T."/>
        </authorList>
    </citation>
    <scope>NUCLEOTIDE SEQUENCE</scope>
    <source>
        <strain evidence="2">LSu2-4</strain>
    </source>
</reference>
<accession>A0ABT4TJZ0</accession>
<comment type="caution">
    <text evidence="2">The sequence shown here is derived from an EMBL/GenBank/DDBJ whole genome shotgun (WGS) entry which is preliminary data.</text>
</comment>
<dbReference type="Gene3D" id="1.10.3300.10">
    <property type="entry name" value="Jann2411-like domain"/>
    <property type="match status" value="1"/>
</dbReference>
<organism evidence="2 3">
    <name type="scientific">Nocardiopsis suaedae</name>
    <dbReference type="NCBI Taxonomy" id="3018444"/>
    <lineage>
        <taxon>Bacteria</taxon>
        <taxon>Bacillati</taxon>
        <taxon>Actinomycetota</taxon>
        <taxon>Actinomycetes</taxon>
        <taxon>Streptosporangiales</taxon>
        <taxon>Nocardiopsidaceae</taxon>
        <taxon>Nocardiopsis</taxon>
    </lineage>
</organism>
<evidence type="ECO:0000313" key="3">
    <source>
        <dbReference type="Proteomes" id="UP001165685"/>
    </source>
</evidence>
<dbReference type="InterPro" id="IPR010852">
    <property type="entry name" value="ABATE"/>
</dbReference>
<dbReference type="SUPFAM" id="SSF160904">
    <property type="entry name" value="Jann2411-like"/>
    <property type="match status" value="1"/>
</dbReference>
<protein>
    <submittedName>
        <fullName evidence="2">CGNR zinc finger domain-containing protein</fullName>
    </submittedName>
</protein>
<gene>
    <name evidence="2" type="ORF">O4U47_10795</name>
</gene>